<protein>
    <submittedName>
        <fullName evidence="1">PAAR domain-containing protein</fullName>
    </submittedName>
</protein>
<reference evidence="1" key="2">
    <citation type="submission" date="2019-09" db="EMBL/GenBank/DDBJ databases">
        <authorList>
            <consortium name="NCBI Pathogen Detection Project"/>
        </authorList>
    </citation>
    <scope>NUCLEOTIDE SEQUENCE</scope>
    <source>
        <strain evidence="1">AUSMDU00005748</strain>
    </source>
</reference>
<dbReference type="Proteomes" id="UP000673434">
    <property type="component" value="Unassembled WGS sequence"/>
</dbReference>
<reference evidence="1" key="1">
    <citation type="journal article" date="2018" name="Genome Biol.">
        <title>SKESA: strategic k-mer extension for scrupulous assemblies.</title>
        <authorList>
            <person name="Souvorov A."/>
            <person name="Agarwala R."/>
            <person name="Lipman D.J."/>
        </authorList>
    </citation>
    <scope>NUCLEOTIDE SEQUENCE</scope>
    <source>
        <strain evidence="1">AUSMDU00005748</strain>
    </source>
</reference>
<keyword evidence="3" id="KW-1185">Reference proteome</keyword>
<accession>A0A9P0XLJ4</accession>
<dbReference type="CDD" id="cd14744">
    <property type="entry name" value="PAAR_CT_2"/>
    <property type="match status" value="1"/>
</dbReference>
<gene>
    <name evidence="1" type="ORF">F6W21_28860</name>
    <name evidence="2" type="ORF">J7S78_30195</name>
</gene>
<comment type="caution">
    <text evidence="1">The sequence shown here is derived from an EMBL/GenBank/DDBJ whole genome shotgun (WGS) entry which is preliminary data.</text>
</comment>
<dbReference type="Gene3D" id="2.60.200.60">
    <property type="match status" value="1"/>
</dbReference>
<dbReference type="EMBL" id="JAGKON010000050">
    <property type="protein sequence ID" value="MBQ0604067.1"/>
    <property type="molecule type" value="Genomic_DNA"/>
</dbReference>
<name>A0A9P0XLJ4_KLEOX</name>
<sequence length="88" mass="9141">MSALKKIVRQGDTLREYGGTVLSGKYLAFGKPIARVGDAVQCNKHGATTIIEGAAGTMIDGKSVALDGHRCTCGCALVSSLQEMDIAL</sequence>
<evidence type="ECO:0000313" key="2">
    <source>
        <dbReference type="EMBL" id="MBQ0604067.1"/>
    </source>
</evidence>
<dbReference type="InterPro" id="IPR008727">
    <property type="entry name" value="PAAR_motif"/>
</dbReference>
<reference evidence="2 3" key="3">
    <citation type="submission" date="2021-03" db="EMBL/GenBank/DDBJ databases">
        <authorList>
            <person name="Stanton E."/>
        </authorList>
    </citation>
    <scope>NUCLEOTIDE SEQUENCE [LARGE SCALE GENOMIC DNA]</scope>
    <source>
        <strain evidence="2 3">2020EL-00037</strain>
    </source>
</reference>
<dbReference type="EMBL" id="DACXIC010000082">
    <property type="protein sequence ID" value="HAU4360325.1"/>
    <property type="molecule type" value="Genomic_DNA"/>
</dbReference>
<proteinExistence type="predicted"/>
<evidence type="ECO:0000313" key="1">
    <source>
        <dbReference type="EMBL" id="HAU4360325.1"/>
    </source>
</evidence>
<evidence type="ECO:0000313" key="4">
    <source>
        <dbReference type="Proteomes" id="UP000868497"/>
    </source>
</evidence>
<dbReference type="Proteomes" id="UP000868497">
    <property type="component" value="Unassembled WGS sequence"/>
</dbReference>
<dbReference type="Pfam" id="PF05488">
    <property type="entry name" value="PAAR_motif"/>
    <property type="match status" value="1"/>
</dbReference>
<dbReference type="AlphaFoldDB" id="A0A9P0XLJ4"/>
<dbReference type="RefSeq" id="WP_016809482.1">
    <property type="nucleotide sequence ID" value="NZ_CABGIA010000001.1"/>
</dbReference>
<organism evidence="1 4">
    <name type="scientific">Klebsiella oxytoca</name>
    <dbReference type="NCBI Taxonomy" id="571"/>
    <lineage>
        <taxon>Bacteria</taxon>
        <taxon>Pseudomonadati</taxon>
        <taxon>Pseudomonadota</taxon>
        <taxon>Gammaproteobacteria</taxon>
        <taxon>Enterobacterales</taxon>
        <taxon>Enterobacteriaceae</taxon>
        <taxon>Klebsiella/Raoultella group</taxon>
        <taxon>Klebsiella</taxon>
    </lineage>
</organism>
<evidence type="ECO:0000313" key="3">
    <source>
        <dbReference type="Proteomes" id="UP000673434"/>
    </source>
</evidence>